<dbReference type="InterPro" id="IPR000843">
    <property type="entry name" value="HTH_LacI"/>
</dbReference>
<keyword evidence="3" id="KW-0804">Transcription</keyword>
<dbReference type="SUPFAM" id="SSF47413">
    <property type="entry name" value="lambda repressor-like DNA-binding domains"/>
    <property type="match status" value="1"/>
</dbReference>
<evidence type="ECO:0000313" key="6">
    <source>
        <dbReference type="Proteomes" id="UP001164712"/>
    </source>
</evidence>
<organism evidence="5 6">
    <name type="scientific">Rouxiella chamberiensis</name>
    <dbReference type="NCBI Taxonomy" id="1513468"/>
    <lineage>
        <taxon>Bacteria</taxon>
        <taxon>Pseudomonadati</taxon>
        <taxon>Pseudomonadota</taxon>
        <taxon>Gammaproteobacteria</taxon>
        <taxon>Enterobacterales</taxon>
        <taxon>Yersiniaceae</taxon>
        <taxon>Rouxiella</taxon>
    </lineage>
</organism>
<dbReference type="PANTHER" id="PTHR30146">
    <property type="entry name" value="LACI-RELATED TRANSCRIPTIONAL REPRESSOR"/>
    <property type="match status" value="1"/>
</dbReference>
<protein>
    <submittedName>
        <fullName evidence="5">LacI family DNA-binding transcriptional regulator</fullName>
    </submittedName>
</protein>
<evidence type="ECO:0000256" key="3">
    <source>
        <dbReference type="ARBA" id="ARBA00023163"/>
    </source>
</evidence>
<dbReference type="RefSeq" id="WP_045047099.1">
    <property type="nucleotide sequence ID" value="NZ_CP114058.1"/>
</dbReference>
<name>A0ABY7HS86_9GAMM</name>
<dbReference type="PANTHER" id="PTHR30146:SF152">
    <property type="entry name" value="TRANSCRIPTIONAL REGULATORY PROTEIN"/>
    <property type="match status" value="1"/>
</dbReference>
<evidence type="ECO:0000313" key="5">
    <source>
        <dbReference type="EMBL" id="WAT01857.1"/>
    </source>
</evidence>
<dbReference type="InterPro" id="IPR025997">
    <property type="entry name" value="SBP_2_dom"/>
</dbReference>
<dbReference type="EMBL" id="CP114058">
    <property type="protein sequence ID" value="WAT01857.1"/>
    <property type="molecule type" value="Genomic_DNA"/>
</dbReference>
<keyword evidence="2 5" id="KW-0238">DNA-binding</keyword>
<dbReference type="Gene3D" id="3.40.50.2300">
    <property type="match status" value="2"/>
</dbReference>
<dbReference type="CDD" id="cd06307">
    <property type="entry name" value="PBP1_sugar_binding"/>
    <property type="match status" value="1"/>
</dbReference>
<reference evidence="5" key="1">
    <citation type="submission" date="2022-12" db="EMBL/GenBank/DDBJ databases">
        <title>Complete genome sequence of an Australian strain of Rouxiella badensis DAR84756 and resolution of the R. badensis DSM100043 and R. chamberiensis DSM28324 genomes.</title>
        <authorList>
            <person name="Paul S."/>
            <person name="Anderson P.J."/>
            <person name="Maynard G."/>
            <person name="Dyall-Smith M."/>
            <person name="Kudinha T."/>
        </authorList>
    </citation>
    <scope>NUCLEOTIDE SEQUENCE</scope>
    <source>
        <strain evidence="5">DSM 28324</strain>
    </source>
</reference>
<dbReference type="SUPFAM" id="SSF53822">
    <property type="entry name" value="Periplasmic binding protein-like I"/>
    <property type="match status" value="1"/>
</dbReference>
<dbReference type="InterPro" id="IPR028082">
    <property type="entry name" value="Peripla_BP_I"/>
</dbReference>
<gene>
    <name evidence="5" type="ORF">O1V66_03865</name>
</gene>
<evidence type="ECO:0000256" key="2">
    <source>
        <dbReference type="ARBA" id="ARBA00023125"/>
    </source>
</evidence>
<dbReference type="Gene3D" id="1.10.260.40">
    <property type="entry name" value="lambda repressor-like DNA-binding domains"/>
    <property type="match status" value="1"/>
</dbReference>
<dbReference type="InterPro" id="IPR010982">
    <property type="entry name" value="Lambda_DNA-bd_dom_sf"/>
</dbReference>
<evidence type="ECO:0000256" key="1">
    <source>
        <dbReference type="ARBA" id="ARBA00023015"/>
    </source>
</evidence>
<dbReference type="CDD" id="cd01392">
    <property type="entry name" value="HTH_LacI"/>
    <property type="match status" value="1"/>
</dbReference>
<dbReference type="SMART" id="SM00354">
    <property type="entry name" value="HTH_LACI"/>
    <property type="match status" value="1"/>
</dbReference>
<dbReference type="PROSITE" id="PS50932">
    <property type="entry name" value="HTH_LACI_2"/>
    <property type="match status" value="1"/>
</dbReference>
<dbReference type="GO" id="GO:0003677">
    <property type="term" value="F:DNA binding"/>
    <property type="evidence" value="ECO:0007669"/>
    <property type="project" value="UniProtKB-KW"/>
</dbReference>
<proteinExistence type="predicted"/>
<keyword evidence="1" id="KW-0805">Transcription regulation</keyword>
<evidence type="ECO:0000259" key="4">
    <source>
        <dbReference type="PROSITE" id="PS50932"/>
    </source>
</evidence>
<accession>A0ABY7HS86</accession>
<dbReference type="Pfam" id="PF00356">
    <property type="entry name" value="LacI"/>
    <property type="match status" value="1"/>
</dbReference>
<keyword evidence="6" id="KW-1185">Reference proteome</keyword>
<sequence>MKFSIKQIAQQAGVSKATVDRALHSRGAVHAQTQRRIEQAIKDLETQQRNALASGRTITVDVIMHTPARFSQMVTDALLAEMGNFAPFRIALRLHIFEEIDVKEIKKLLLRCASDSYGIVLKALDSPELKQVIDLLHQQRVPVITLVSDQYQSERFRYIGIENRSAGSTAAYMMARWLKDENVSIAAVIGAENFHGEEERVVGFCETLSHMAPRLETVRLYGGYGIDAMTYNVVKNALKNNSALNAVYSVGGANNAILRAFSDMDRPVKMFIGHDLDSDNRILLEQGKLDLIIQHDLRQDARNIFKSILEYHAFIPAVNPDLPVVFSSVSVVTPFNMSPAS</sequence>
<dbReference type="Pfam" id="PF13407">
    <property type="entry name" value="Peripla_BP_4"/>
    <property type="match status" value="1"/>
</dbReference>
<dbReference type="Proteomes" id="UP001164712">
    <property type="component" value="Chromosome"/>
</dbReference>
<feature type="domain" description="HTH lacI-type" evidence="4">
    <location>
        <begin position="3"/>
        <end position="44"/>
    </location>
</feature>